<dbReference type="InterPro" id="IPR003718">
    <property type="entry name" value="OsmC/Ohr_fam"/>
</dbReference>
<dbReference type="InterPro" id="IPR052707">
    <property type="entry name" value="OsmC_Ohr_Peroxiredoxin"/>
</dbReference>
<dbReference type="EMBL" id="MRBO01000201">
    <property type="protein sequence ID" value="KAB2586384.1"/>
    <property type="molecule type" value="Genomic_DNA"/>
</dbReference>
<dbReference type="Gene3D" id="3.30.300.20">
    <property type="match status" value="1"/>
</dbReference>
<dbReference type="Proteomes" id="UP000325576">
    <property type="component" value="Unassembled WGS sequence"/>
</dbReference>
<accession>A0A0C2WDV2</accession>
<gene>
    <name evidence="1" type="ORF">BS297_05540</name>
    <name evidence="2" type="ORF">I3517_31235</name>
</gene>
<dbReference type="PANTHER" id="PTHR42830">
    <property type="entry name" value="OSMOTICALLY INDUCIBLE FAMILY PROTEIN"/>
    <property type="match status" value="1"/>
</dbReference>
<dbReference type="AlphaFoldDB" id="A0A0C2WDV2"/>
<evidence type="ECO:0000313" key="2">
    <source>
        <dbReference type="EMBL" id="MBH5147087.1"/>
    </source>
</evidence>
<dbReference type="RefSeq" id="WP_019748441.1">
    <property type="nucleotide sequence ID" value="NZ_BHXB01000001.1"/>
</dbReference>
<dbReference type="InterPro" id="IPR015946">
    <property type="entry name" value="KH_dom-like_a/b"/>
</dbReference>
<proteinExistence type="predicted"/>
<evidence type="ECO:0000313" key="3">
    <source>
        <dbReference type="Proteomes" id="UP000325576"/>
    </source>
</evidence>
<organism evidence="2 4">
    <name type="scientific">Rhodococcus erythropolis</name>
    <name type="common">Arthrobacter picolinophilus</name>
    <dbReference type="NCBI Taxonomy" id="1833"/>
    <lineage>
        <taxon>Bacteria</taxon>
        <taxon>Bacillati</taxon>
        <taxon>Actinomycetota</taxon>
        <taxon>Actinomycetes</taxon>
        <taxon>Mycobacteriales</taxon>
        <taxon>Nocardiaceae</taxon>
        <taxon>Rhodococcus</taxon>
        <taxon>Rhodococcus erythropolis group</taxon>
    </lineage>
</organism>
<name>A0A0C2WDV2_RHOER</name>
<dbReference type="EMBL" id="JAECSB010000097">
    <property type="protein sequence ID" value="MBH5147087.1"/>
    <property type="molecule type" value="Genomic_DNA"/>
</dbReference>
<keyword evidence="4" id="KW-1185">Reference proteome</keyword>
<evidence type="ECO:0000313" key="4">
    <source>
        <dbReference type="Proteomes" id="UP000627573"/>
    </source>
</evidence>
<dbReference type="SUPFAM" id="SSF82784">
    <property type="entry name" value="OsmC-like"/>
    <property type="match status" value="1"/>
</dbReference>
<comment type="caution">
    <text evidence="2">The sequence shown here is derived from an EMBL/GenBank/DDBJ whole genome shotgun (WGS) entry which is preliminary data.</text>
</comment>
<sequence length="158" mass="16914">MKSHTYTLDLQWTGDLGTGTSSTQGYSRNHAISAVGKPELLGSSDPSFRGDAQRWNPEELLVASLAQCHMLWYLGLAAAAGVVVLDYSDQPVGSMIEESDGGGQFIEVTLNPTVLVAEASMVEKAEELHGPAHTKCFIARSVNFPVLHSPTILVATDE</sequence>
<dbReference type="PANTHER" id="PTHR42830:SF2">
    <property type="entry name" value="OSMC_OHR FAMILY PROTEIN"/>
    <property type="match status" value="1"/>
</dbReference>
<dbReference type="Proteomes" id="UP000627573">
    <property type="component" value="Unassembled WGS sequence"/>
</dbReference>
<dbReference type="KEGG" id="reb:XU06_14400"/>
<protein>
    <submittedName>
        <fullName evidence="2">OsmC family protein</fullName>
    </submittedName>
    <submittedName>
        <fullName evidence="1">Peroxiredoxin</fullName>
    </submittedName>
</protein>
<dbReference type="InterPro" id="IPR036102">
    <property type="entry name" value="OsmC/Ohrsf"/>
</dbReference>
<reference evidence="1 3" key="1">
    <citation type="journal article" date="2017" name="Poromechanics V (2013)">
        <title>Genomic Characterization of the Arsenic-Tolerant Actinobacterium, &lt;i&gt;Rhodococcus erythropolis&lt;/i&gt; S43.</title>
        <authorList>
            <person name="Retamal-Morales G."/>
            <person name="Mehnert M."/>
            <person name="Schwabe R."/>
            <person name="Tischler D."/>
            <person name="Schloemann M."/>
            <person name="Levican G.J."/>
        </authorList>
    </citation>
    <scope>NUCLEOTIDE SEQUENCE [LARGE SCALE GENOMIC DNA]</scope>
    <source>
        <strain evidence="1 3">S43</strain>
    </source>
</reference>
<evidence type="ECO:0000313" key="1">
    <source>
        <dbReference type="EMBL" id="KAB2586384.1"/>
    </source>
</evidence>
<reference evidence="2 4" key="2">
    <citation type="submission" date="2020-12" db="EMBL/GenBank/DDBJ databases">
        <title>Draft genome sequence of furan degrading bacterial strain FUR100.</title>
        <authorList>
            <person name="Woiski C."/>
        </authorList>
    </citation>
    <scope>NUCLEOTIDE SEQUENCE [LARGE SCALE GENOMIC DNA]</scope>
    <source>
        <strain evidence="2 4">FUR100</strain>
    </source>
</reference>
<dbReference type="Pfam" id="PF02566">
    <property type="entry name" value="OsmC"/>
    <property type="match status" value="1"/>
</dbReference>
<dbReference type="GeneID" id="57486968"/>